<dbReference type="InterPro" id="IPR003140">
    <property type="entry name" value="PLipase/COase/thioEstase"/>
</dbReference>
<dbReference type="EMBL" id="CP028136">
    <property type="protein sequence ID" value="AVR46947.1"/>
    <property type="molecule type" value="Genomic_DNA"/>
</dbReference>
<dbReference type="OrthoDB" id="595091at2"/>
<dbReference type="Pfam" id="PF02230">
    <property type="entry name" value="Abhydrolase_2"/>
    <property type="match status" value="1"/>
</dbReference>
<organism evidence="2 3">
    <name type="scientific">Christiangramia fulva</name>
    <dbReference type="NCBI Taxonomy" id="2126553"/>
    <lineage>
        <taxon>Bacteria</taxon>
        <taxon>Pseudomonadati</taxon>
        <taxon>Bacteroidota</taxon>
        <taxon>Flavobacteriia</taxon>
        <taxon>Flavobacteriales</taxon>
        <taxon>Flavobacteriaceae</taxon>
        <taxon>Christiangramia</taxon>
    </lineage>
</organism>
<dbReference type="Proteomes" id="UP000241507">
    <property type="component" value="Chromosome"/>
</dbReference>
<dbReference type="InterPro" id="IPR029058">
    <property type="entry name" value="AB_hydrolase_fold"/>
</dbReference>
<proteinExistence type="predicted"/>
<accession>A0A2R3Z9L0</accession>
<dbReference type="GO" id="GO:0016787">
    <property type="term" value="F:hydrolase activity"/>
    <property type="evidence" value="ECO:0007669"/>
    <property type="project" value="InterPro"/>
</dbReference>
<dbReference type="RefSeq" id="WP_107013718.1">
    <property type="nucleotide sequence ID" value="NZ_CP028136.1"/>
</dbReference>
<evidence type="ECO:0000313" key="3">
    <source>
        <dbReference type="Proteomes" id="UP000241507"/>
    </source>
</evidence>
<gene>
    <name evidence="2" type="ORF">C7S20_17720</name>
</gene>
<dbReference type="KEGG" id="grs:C7S20_17720"/>
<sequence length="211" mass="24718">MSSEKSVSYQIKNTYSTLNEFTPKTKQVWLVFHGIGYLSRYFLKYFKHLDKIENYIIAPQAQSKYYLNGEYKHVGASWLTRENLEEGIENMLNYLDAVYEAENLSEVENLNIFGYSQGVSVATRFVARRKIQCKNLIMHSGKVPEELKTEDFAFLKNTRFRFIYGLKDEYLKSGIVKVEEERLQKLFPKDLEILTFQGGHEVNTEMISKFA</sequence>
<reference evidence="3" key="1">
    <citation type="submission" date="2018-03" db="EMBL/GenBank/DDBJ databases">
        <title>Gramella fulva sp. nov., isolated from a dry surface of tidal flat.</title>
        <authorList>
            <person name="Hwang S.H."/>
            <person name="Hwang W.M."/>
            <person name="Kang K."/>
            <person name="Ahn T.-Y."/>
        </authorList>
    </citation>
    <scope>NUCLEOTIDE SEQUENCE [LARGE SCALE GENOMIC DNA]</scope>
    <source>
        <strain evidence="3">SH35</strain>
    </source>
</reference>
<dbReference type="SUPFAM" id="SSF53474">
    <property type="entry name" value="alpha/beta-Hydrolases"/>
    <property type="match status" value="1"/>
</dbReference>
<evidence type="ECO:0000259" key="1">
    <source>
        <dbReference type="Pfam" id="PF02230"/>
    </source>
</evidence>
<name>A0A2R3Z9L0_9FLAO</name>
<evidence type="ECO:0000313" key="2">
    <source>
        <dbReference type="EMBL" id="AVR46947.1"/>
    </source>
</evidence>
<dbReference type="Gene3D" id="3.40.50.1820">
    <property type="entry name" value="alpha/beta hydrolase"/>
    <property type="match status" value="1"/>
</dbReference>
<dbReference type="AlphaFoldDB" id="A0A2R3Z9L0"/>
<feature type="domain" description="Phospholipase/carboxylesterase/thioesterase" evidence="1">
    <location>
        <begin position="24"/>
        <end position="208"/>
    </location>
</feature>
<protein>
    <submittedName>
        <fullName evidence="2">Esterase</fullName>
    </submittedName>
</protein>
<keyword evidence="3" id="KW-1185">Reference proteome</keyword>